<sequence length="43" mass="4662">MDGEVAEGALDPLGVDRVGEAWVRLQGVLEHGQFAEVERAVQQ</sequence>
<reference evidence="1 2" key="1">
    <citation type="submission" date="2024-09" db="EMBL/GenBank/DDBJ databases">
        <authorList>
            <person name="Sun Q."/>
            <person name="Mori K."/>
        </authorList>
    </citation>
    <scope>NUCLEOTIDE SEQUENCE [LARGE SCALE GENOMIC DNA]</scope>
    <source>
        <strain evidence="1 2">CGMCC 1.15906</strain>
    </source>
</reference>
<keyword evidence="2" id="KW-1185">Reference proteome</keyword>
<protein>
    <submittedName>
        <fullName evidence="1">Uncharacterized protein</fullName>
    </submittedName>
</protein>
<comment type="caution">
    <text evidence="1">The sequence shown here is derived from an EMBL/GenBank/DDBJ whole genome shotgun (WGS) entry which is preliminary data.</text>
</comment>
<dbReference type="RefSeq" id="WP_380053282.1">
    <property type="nucleotide sequence ID" value="NZ_JBHLTC010000036.1"/>
</dbReference>
<gene>
    <name evidence="1" type="ORF">ACFFGN_28060</name>
</gene>
<proteinExistence type="predicted"/>
<accession>A0ABV6QTI8</accession>
<dbReference type="Proteomes" id="UP001589890">
    <property type="component" value="Unassembled WGS sequence"/>
</dbReference>
<evidence type="ECO:0000313" key="1">
    <source>
        <dbReference type="EMBL" id="MFC0627960.1"/>
    </source>
</evidence>
<dbReference type="EMBL" id="JBHLTC010000036">
    <property type="protein sequence ID" value="MFC0627960.1"/>
    <property type="molecule type" value="Genomic_DNA"/>
</dbReference>
<name>A0ABV6QTI8_9ACTN</name>
<evidence type="ECO:0000313" key="2">
    <source>
        <dbReference type="Proteomes" id="UP001589890"/>
    </source>
</evidence>
<organism evidence="1 2">
    <name type="scientific">Kribbella deserti</name>
    <dbReference type="NCBI Taxonomy" id="1926257"/>
    <lineage>
        <taxon>Bacteria</taxon>
        <taxon>Bacillati</taxon>
        <taxon>Actinomycetota</taxon>
        <taxon>Actinomycetes</taxon>
        <taxon>Propionibacteriales</taxon>
        <taxon>Kribbellaceae</taxon>
        <taxon>Kribbella</taxon>
    </lineage>
</organism>